<evidence type="ECO:0000256" key="7">
    <source>
        <dbReference type="ARBA" id="ARBA00023157"/>
    </source>
</evidence>
<dbReference type="PANTHER" id="PTHR10134">
    <property type="entry name" value="CYTOCHROME B-C1 COMPLEX SUBUNIT RIESKE, MITOCHONDRIAL"/>
    <property type="match status" value="1"/>
</dbReference>
<dbReference type="PROSITE" id="PS51296">
    <property type="entry name" value="RIESKE"/>
    <property type="match status" value="1"/>
</dbReference>
<evidence type="ECO:0000256" key="4">
    <source>
        <dbReference type="ARBA" id="ARBA00022723"/>
    </source>
</evidence>
<evidence type="ECO:0000256" key="9">
    <source>
        <dbReference type="ARBA" id="ARBA00034078"/>
    </source>
</evidence>
<evidence type="ECO:0000256" key="8">
    <source>
        <dbReference type="ARBA" id="ARBA00029586"/>
    </source>
</evidence>
<dbReference type="InterPro" id="IPR036922">
    <property type="entry name" value="Rieske_2Fe-2S_sf"/>
</dbReference>
<feature type="domain" description="Rieske" evidence="10">
    <location>
        <begin position="53"/>
        <end position="145"/>
    </location>
</feature>
<keyword evidence="6" id="KW-0411">Iron-sulfur</keyword>
<reference evidence="12" key="1">
    <citation type="journal article" date="2019" name="Int. J. Syst. Evol. Microbiol.">
        <title>The Global Catalogue of Microorganisms (GCM) 10K type strain sequencing project: providing services to taxonomists for standard genome sequencing and annotation.</title>
        <authorList>
            <consortium name="The Broad Institute Genomics Platform"/>
            <consortium name="The Broad Institute Genome Sequencing Center for Infectious Disease"/>
            <person name="Wu L."/>
            <person name="Ma J."/>
        </authorList>
    </citation>
    <scope>NUCLEOTIDE SEQUENCE [LARGE SCALE GENOMIC DNA]</scope>
    <source>
        <strain evidence="12">TBRC 1826</strain>
    </source>
</reference>
<evidence type="ECO:0000256" key="1">
    <source>
        <dbReference type="ARBA" id="ARBA00002494"/>
    </source>
</evidence>
<keyword evidence="12" id="KW-1185">Reference proteome</keyword>
<accession>A0ABV8FM23</accession>
<keyword evidence="5" id="KW-0408">Iron</keyword>
<dbReference type="InterPro" id="IPR014349">
    <property type="entry name" value="Rieske_Fe-S_prot"/>
</dbReference>
<evidence type="ECO:0000256" key="5">
    <source>
        <dbReference type="ARBA" id="ARBA00023004"/>
    </source>
</evidence>
<sequence length="146" mass="14739">MPDIETTGPRFAPPGRGSAATRRAVVAGTCAAGLTALAAGCAGGVRGPREGGEDLMAAAEVPLGGGTVLDEQGVVVCQPTEGEYRGYSTTCTHEGCPVDAVIDGYIFCPCHGSQFRIEDGEVIGGPAQRALPAVGLVVENGRVRLA</sequence>
<dbReference type="RefSeq" id="WP_378531311.1">
    <property type="nucleotide sequence ID" value="NZ_JBHSBH010000005.1"/>
</dbReference>
<keyword evidence="3" id="KW-0001">2Fe-2S</keyword>
<evidence type="ECO:0000256" key="6">
    <source>
        <dbReference type="ARBA" id="ARBA00023014"/>
    </source>
</evidence>
<dbReference type="CDD" id="cd03467">
    <property type="entry name" value="Rieske"/>
    <property type="match status" value="1"/>
</dbReference>
<dbReference type="EMBL" id="JBHSBH010000005">
    <property type="protein sequence ID" value="MFC3995808.1"/>
    <property type="molecule type" value="Genomic_DNA"/>
</dbReference>
<evidence type="ECO:0000259" key="10">
    <source>
        <dbReference type="PROSITE" id="PS51296"/>
    </source>
</evidence>
<comment type="cofactor">
    <cofactor evidence="9">
        <name>[2Fe-2S] cluster</name>
        <dbReference type="ChEBI" id="CHEBI:190135"/>
    </cofactor>
</comment>
<comment type="function">
    <text evidence="1">Iron-sulfur subunit of the cytochrome bc1 complex, an essential component of the respiratory electron transport chain required for ATP synthesis. The bc1 complex catalyzes the oxidation of menaquinol and the reduction of cytochrome c in the respiratory chain. The bc1 complex operates through a Q-cycle mechanism that couples electron transfer to generation of the proton gradient that drives ATP synthesis.</text>
</comment>
<gene>
    <name evidence="11" type="ORF">ACFOVU_07775</name>
</gene>
<name>A0ABV8FM23_9ACTN</name>
<evidence type="ECO:0000256" key="3">
    <source>
        <dbReference type="ARBA" id="ARBA00022714"/>
    </source>
</evidence>
<keyword evidence="7" id="KW-1015">Disulfide bond</keyword>
<dbReference type="Gene3D" id="2.102.10.10">
    <property type="entry name" value="Rieske [2Fe-2S] iron-sulphur domain"/>
    <property type="match status" value="1"/>
</dbReference>
<comment type="caution">
    <text evidence="11">The sequence shown here is derived from an EMBL/GenBank/DDBJ whole genome shotgun (WGS) entry which is preliminary data.</text>
</comment>
<dbReference type="Pfam" id="PF00355">
    <property type="entry name" value="Rieske"/>
    <property type="match status" value="1"/>
</dbReference>
<dbReference type="Proteomes" id="UP001595847">
    <property type="component" value="Unassembled WGS sequence"/>
</dbReference>
<protein>
    <recommendedName>
        <fullName evidence="2">Cytochrome bc1 complex Rieske iron-sulfur subunit</fullName>
    </recommendedName>
    <alternativeName>
        <fullName evidence="8">Cytochrome bc1 reductase complex subunit QcrA</fullName>
    </alternativeName>
</protein>
<evidence type="ECO:0000313" key="11">
    <source>
        <dbReference type="EMBL" id="MFC3995808.1"/>
    </source>
</evidence>
<organism evidence="11 12">
    <name type="scientific">Nocardiopsis sediminis</name>
    <dbReference type="NCBI Taxonomy" id="1778267"/>
    <lineage>
        <taxon>Bacteria</taxon>
        <taxon>Bacillati</taxon>
        <taxon>Actinomycetota</taxon>
        <taxon>Actinomycetes</taxon>
        <taxon>Streptosporangiales</taxon>
        <taxon>Nocardiopsidaceae</taxon>
        <taxon>Nocardiopsis</taxon>
    </lineage>
</organism>
<keyword evidence="4" id="KW-0479">Metal-binding</keyword>
<dbReference type="PRINTS" id="PR00162">
    <property type="entry name" value="RIESKE"/>
</dbReference>
<evidence type="ECO:0000256" key="2">
    <source>
        <dbReference type="ARBA" id="ARBA00015816"/>
    </source>
</evidence>
<evidence type="ECO:0000313" key="12">
    <source>
        <dbReference type="Proteomes" id="UP001595847"/>
    </source>
</evidence>
<dbReference type="InterPro" id="IPR005805">
    <property type="entry name" value="Rieske_Fe-S_prot_C"/>
</dbReference>
<dbReference type="InterPro" id="IPR017941">
    <property type="entry name" value="Rieske_2Fe-2S"/>
</dbReference>
<proteinExistence type="predicted"/>
<dbReference type="SUPFAM" id="SSF50022">
    <property type="entry name" value="ISP domain"/>
    <property type="match status" value="1"/>
</dbReference>